<dbReference type="AlphaFoldDB" id="A0AAE4REJ5"/>
<sequence length="82" mass="9193">MADILGGKWQLGELLAVSWDADMAARFPDADHTGCLQLLYHEDGEWRPYDPPICKGWHCNRCGAPTNSYGHHVCPDRPQEAT</sequence>
<name>A0AAE4REJ5_MYCIT</name>
<accession>A0AAE4REJ5</accession>
<protein>
    <submittedName>
        <fullName evidence="1">Uncharacterized protein</fullName>
    </submittedName>
</protein>
<dbReference type="Proteomes" id="UP001187143">
    <property type="component" value="Unassembled WGS sequence"/>
</dbReference>
<evidence type="ECO:0000313" key="1">
    <source>
        <dbReference type="EMBL" id="MDV7014255.1"/>
    </source>
</evidence>
<organism evidence="1 2">
    <name type="scientific">Mycobacterium intracellulare</name>
    <dbReference type="NCBI Taxonomy" id="1767"/>
    <lineage>
        <taxon>Bacteria</taxon>
        <taxon>Bacillati</taxon>
        <taxon>Actinomycetota</taxon>
        <taxon>Actinomycetes</taxon>
        <taxon>Mycobacteriales</taxon>
        <taxon>Mycobacteriaceae</taxon>
        <taxon>Mycobacterium</taxon>
        <taxon>Mycobacterium avium complex (MAC)</taxon>
    </lineage>
</organism>
<dbReference type="EMBL" id="JAWLLD010000021">
    <property type="protein sequence ID" value="MDV7014255.1"/>
    <property type="molecule type" value="Genomic_DNA"/>
</dbReference>
<comment type="caution">
    <text evidence="1">The sequence shown here is derived from an EMBL/GenBank/DDBJ whole genome shotgun (WGS) entry which is preliminary data.</text>
</comment>
<dbReference type="RefSeq" id="WP_317728691.1">
    <property type="nucleotide sequence ID" value="NZ_JAWLLC010000033.1"/>
</dbReference>
<evidence type="ECO:0000313" key="2">
    <source>
        <dbReference type="Proteomes" id="UP001187143"/>
    </source>
</evidence>
<proteinExistence type="predicted"/>
<gene>
    <name evidence="1" type="ORF">R4F53_18360</name>
</gene>
<reference evidence="1" key="1">
    <citation type="submission" date="2023-10" db="EMBL/GenBank/DDBJ databases">
        <title>Characterization and genome sequence of Mycobacterium intracellulare ABSURDO, a novel pathogenic isolate with three colony morphotypes that vary in growth and acid-fastness.</title>
        <authorList>
            <person name="Jude B.A."/>
            <person name="Robinson R.T."/>
        </authorList>
    </citation>
    <scope>NUCLEOTIDE SEQUENCE</scope>
    <source>
        <strain evidence="1">ABSURDO Component B</strain>
    </source>
</reference>